<evidence type="ECO:0008006" key="4">
    <source>
        <dbReference type="Google" id="ProtNLM"/>
    </source>
</evidence>
<gene>
    <name evidence="2" type="ORF">OEV82_07280</name>
</gene>
<comment type="caution">
    <text evidence="2">The sequence shown here is derived from an EMBL/GenBank/DDBJ whole genome shotgun (WGS) entry which is preliminary data.</text>
</comment>
<accession>A0ABT2WJR5</accession>
<keyword evidence="1" id="KW-0812">Transmembrane</keyword>
<protein>
    <recommendedName>
        <fullName evidence="4">Spore coat protein</fullName>
    </recommendedName>
</protein>
<organism evidence="2 3">
    <name type="scientific">Pallidibacillus thermolactis</name>
    <dbReference type="NCBI Taxonomy" id="251051"/>
    <lineage>
        <taxon>Bacteria</taxon>
        <taxon>Bacillati</taxon>
        <taxon>Bacillota</taxon>
        <taxon>Bacilli</taxon>
        <taxon>Bacillales</taxon>
        <taxon>Bacillaceae</taxon>
        <taxon>Pallidibacillus</taxon>
    </lineage>
</organism>
<dbReference type="EMBL" id="JAOUSE010000016">
    <property type="protein sequence ID" value="MCU9594257.1"/>
    <property type="molecule type" value="Genomic_DNA"/>
</dbReference>
<evidence type="ECO:0000313" key="2">
    <source>
        <dbReference type="EMBL" id="MCU9594257.1"/>
    </source>
</evidence>
<feature type="transmembrane region" description="Helical" evidence="1">
    <location>
        <begin position="28"/>
        <end position="51"/>
    </location>
</feature>
<evidence type="ECO:0000313" key="3">
    <source>
        <dbReference type="Proteomes" id="UP001208656"/>
    </source>
</evidence>
<sequence>MTDERRIIGRPFGRPWGYGRPWGFGRPWGWGVGFGPFLGGVAGGLLGSALLGPYGYGFGSPFYGYGYPYFW</sequence>
<reference evidence="2 3" key="1">
    <citation type="submission" date="2022-10" db="EMBL/GenBank/DDBJ databases">
        <title>Description of Fervidibacillus gen. nov. in the family Fervidibacillaceae fam. nov. with two species, Fervidibacillus albus sp. nov., and Fervidibacillus halotolerans sp. nov., isolated from tidal flat sediments.</title>
        <authorList>
            <person name="Kwon K.K."/>
            <person name="Yang S.-H."/>
        </authorList>
    </citation>
    <scope>NUCLEOTIDE SEQUENCE [LARGE SCALE GENOMIC DNA]</scope>
    <source>
        <strain evidence="2 3">DSM 23332</strain>
    </source>
</reference>
<proteinExistence type="predicted"/>
<name>A0ABT2WJR5_9BACI</name>
<keyword evidence="1" id="KW-0472">Membrane</keyword>
<keyword evidence="1" id="KW-1133">Transmembrane helix</keyword>
<dbReference type="Proteomes" id="UP001208656">
    <property type="component" value="Unassembled WGS sequence"/>
</dbReference>
<keyword evidence="3" id="KW-1185">Reference proteome</keyword>
<evidence type="ECO:0000256" key="1">
    <source>
        <dbReference type="SAM" id="Phobius"/>
    </source>
</evidence>